<reference evidence="1 2" key="1">
    <citation type="journal article" date="2019" name="Int. J. Syst. Evol. Microbiol.">
        <title>The Global Catalogue of Microorganisms (GCM) 10K type strain sequencing project: providing services to taxonomists for standard genome sequencing and annotation.</title>
        <authorList>
            <consortium name="The Broad Institute Genomics Platform"/>
            <consortium name="The Broad Institute Genome Sequencing Center for Infectious Disease"/>
            <person name="Wu L."/>
            <person name="Ma J."/>
        </authorList>
    </citation>
    <scope>NUCLEOTIDE SEQUENCE [LARGE SCALE GENOMIC DNA]</scope>
    <source>
        <strain evidence="1 2">JCM 15481</strain>
    </source>
</reference>
<gene>
    <name evidence="1" type="ORF">GCM10009802_23320</name>
</gene>
<dbReference type="InterPro" id="IPR029063">
    <property type="entry name" value="SAM-dependent_MTases_sf"/>
</dbReference>
<organism evidence="1 2">
    <name type="scientific">Streptomyces synnematoformans</name>
    <dbReference type="NCBI Taxonomy" id="415721"/>
    <lineage>
        <taxon>Bacteria</taxon>
        <taxon>Bacillati</taxon>
        <taxon>Actinomycetota</taxon>
        <taxon>Actinomycetes</taxon>
        <taxon>Kitasatosporales</taxon>
        <taxon>Streptomycetaceae</taxon>
        <taxon>Streptomyces</taxon>
    </lineage>
</organism>
<evidence type="ECO:0008006" key="3">
    <source>
        <dbReference type="Google" id="ProtNLM"/>
    </source>
</evidence>
<proteinExistence type="predicted"/>
<evidence type="ECO:0000313" key="1">
    <source>
        <dbReference type="EMBL" id="GAA2120560.1"/>
    </source>
</evidence>
<name>A0ABN2Y2D5_9ACTN</name>
<comment type="caution">
    <text evidence="1">The sequence shown here is derived from an EMBL/GenBank/DDBJ whole genome shotgun (WGS) entry which is preliminary data.</text>
</comment>
<evidence type="ECO:0000313" key="2">
    <source>
        <dbReference type="Proteomes" id="UP001500443"/>
    </source>
</evidence>
<dbReference type="Gene3D" id="3.40.50.150">
    <property type="entry name" value="Vaccinia Virus protein VP39"/>
    <property type="match status" value="1"/>
</dbReference>
<dbReference type="SUPFAM" id="SSF53335">
    <property type="entry name" value="S-adenosyl-L-methionine-dependent methyltransferases"/>
    <property type="match status" value="1"/>
</dbReference>
<dbReference type="EMBL" id="BAAAPF010000053">
    <property type="protein sequence ID" value="GAA2120560.1"/>
    <property type="molecule type" value="Genomic_DNA"/>
</dbReference>
<keyword evidence="2" id="KW-1185">Reference proteome</keyword>
<protein>
    <recommendedName>
        <fullName evidence="3">Class I SAM-dependent methyltransferase</fullName>
    </recommendedName>
</protein>
<sequence length="83" mass="9124">MRSGPRQGRGEATERHDLARSFPSGTFDLVSAQYFQTPFALPRAAILRTAAPALHPGGRLLVVDHGSIAPWSWNQDPGTRFPR</sequence>
<dbReference type="Proteomes" id="UP001500443">
    <property type="component" value="Unassembled WGS sequence"/>
</dbReference>
<accession>A0ABN2Y2D5</accession>